<dbReference type="SUPFAM" id="SSF56487">
    <property type="entry name" value="SRCR-like"/>
    <property type="match status" value="1"/>
</dbReference>
<evidence type="ECO:0000256" key="16">
    <source>
        <dbReference type="PROSITE-ProRule" id="PRU00196"/>
    </source>
</evidence>
<dbReference type="FunFam" id="2.40.10.10:FF:000068">
    <property type="entry name" value="transmembrane protease serine 2"/>
    <property type="match status" value="1"/>
</dbReference>
<dbReference type="PROSITE" id="PS00134">
    <property type="entry name" value="TRYPSIN_HIS"/>
    <property type="match status" value="1"/>
</dbReference>
<evidence type="ECO:0000256" key="3">
    <source>
        <dbReference type="ARBA" id="ARBA00022475"/>
    </source>
</evidence>
<reference evidence="20" key="1">
    <citation type="journal article" date="1999" name="Methods Enzymol.">
        <title>High-efficiency full-length cDNA cloning.</title>
        <authorList>
            <person name="Carninci P."/>
            <person name="Hayashizaki Y."/>
        </authorList>
    </citation>
    <scope>NUCLEOTIDE SEQUENCE</scope>
    <source>
        <strain evidence="20">C57BL/6J</strain>
        <tissue evidence="20">Head</tissue>
    </source>
</reference>
<keyword evidence="3" id="KW-1003">Cell membrane</keyword>
<dbReference type="InterPro" id="IPR002172">
    <property type="entry name" value="LDrepeatLR_classA_rpt"/>
</dbReference>
<evidence type="ECO:0000256" key="4">
    <source>
        <dbReference type="ARBA" id="ARBA00022525"/>
    </source>
</evidence>
<evidence type="ECO:0000256" key="7">
    <source>
        <dbReference type="ARBA" id="ARBA00022801"/>
    </source>
</evidence>
<feature type="disulfide bond" evidence="15">
    <location>
        <begin position="132"/>
        <end position="147"/>
    </location>
</feature>
<evidence type="ECO:0000256" key="14">
    <source>
        <dbReference type="ARBA" id="ARBA00023180"/>
    </source>
</evidence>
<keyword evidence="4" id="KW-0964">Secreted</keyword>
<dbReference type="SUPFAM" id="SSF50494">
    <property type="entry name" value="Trypsin-like serine proteases"/>
    <property type="match status" value="1"/>
</dbReference>
<dbReference type="InterPro" id="IPR001254">
    <property type="entry name" value="Trypsin_dom"/>
</dbReference>
<evidence type="ECO:0000256" key="1">
    <source>
        <dbReference type="ARBA" id="ARBA00004401"/>
    </source>
</evidence>
<dbReference type="AlphaFoldDB" id="Q3TTU9"/>
<keyword evidence="7" id="KW-0378">Hydrolase</keyword>
<comment type="caution">
    <text evidence="16">Lacks conserved residue(s) required for the propagation of feature annotation.</text>
</comment>
<dbReference type="InterPro" id="IPR036055">
    <property type="entry name" value="LDL_receptor-like_sf"/>
</dbReference>
<dbReference type="GO" id="GO:0006508">
    <property type="term" value="P:proteolysis"/>
    <property type="evidence" value="ECO:0007669"/>
    <property type="project" value="UniProtKB-KW"/>
</dbReference>
<dbReference type="GO" id="GO:0004252">
    <property type="term" value="F:serine-type endopeptidase activity"/>
    <property type="evidence" value="ECO:0007669"/>
    <property type="project" value="InterPro"/>
</dbReference>
<dbReference type="GO" id="GO:0005886">
    <property type="term" value="C:plasma membrane"/>
    <property type="evidence" value="ECO:0007669"/>
    <property type="project" value="UniProtKB-SubCell"/>
</dbReference>
<dbReference type="PANTHER" id="PTHR24252">
    <property type="entry name" value="ACROSIN-RELATED"/>
    <property type="match status" value="1"/>
</dbReference>
<dbReference type="InterPro" id="IPR043504">
    <property type="entry name" value="Peptidase_S1_PA_chymotrypsin"/>
</dbReference>
<dbReference type="Pfam" id="PF00057">
    <property type="entry name" value="Ldl_recept_a"/>
    <property type="match status" value="1"/>
</dbReference>
<dbReference type="InterPro" id="IPR009003">
    <property type="entry name" value="Peptidase_S1_PA"/>
</dbReference>
<dbReference type="PROSITE" id="PS50287">
    <property type="entry name" value="SRCR_2"/>
    <property type="match status" value="1"/>
</dbReference>
<reference evidence="20" key="3">
    <citation type="journal article" date="2000" name="Genome Res.">
        <title>RIKEN integrated sequence analysis (RISA) system--384-format sequencing pipeline with 384 multicapillary sequencer.</title>
        <authorList>
            <person name="Shibata K."/>
            <person name="Itoh M."/>
            <person name="Aizawa K."/>
            <person name="Nagaoka S."/>
            <person name="Sasaki N."/>
            <person name="Carninci P."/>
            <person name="Konno H."/>
            <person name="Akiyama J."/>
            <person name="Nishi K."/>
            <person name="Kitsunai T."/>
            <person name="Tashiro H."/>
            <person name="Itoh M."/>
            <person name="Sumi N."/>
            <person name="Ishii Y."/>
            <person name="Nakamura S."/>
            <person name="Hazama M."/>
            <person name="Nishine T."/>
            <person name="Harada A."/>
            <person name="Yamamoto R."/>
            <person name="Matsumoto H."/>
            <person name="Sakaguchi S."/>
            <person name="Ikegami T."/>
            <person name="Kashiwagi K."/>
            <person name="Fujiwake S."/>
            <person name="Inoue K."/>
            <person name="Togawa Y."/>
            <person name="Izawa M."/>
            <person name="Ohara E."/>
            <person name="Watahiki M."/>
            <person name="Yoneda Y."/>
            <person name="Ishikawa T."/>
            <person name="Ozawa K."/>
            <person name="Tanaka T."/>
            <person name="Matsuura S."/>
            <person name="Kawai J."/>
            <person name="Okazaki Y."/>
            <person name="Muramatsu M."/>
            <person name="Inoue Y."/>
            <person name="Kira A."/>
            <person name="Hayashizaki Y."/>
        </authorList>
    </citation>
    <scope>NUCLEOTIDE SEQUENCE</scope>
    <source>
        <strain evidence="20">C57BL/6J</strain>
        <tissue evidence="20">Head</tissue>
    </source>
</reference>
<evidence type="ECO:0000313" key="21">
    <source>
        <dbReference type="MGI" id="MGI:1354381"/>
    </source>
</evidence>
<evidence type="ECO:0000256" key="6">
    <source>
        <dbReference type="ARBA" id="ARBA00022692"/>
    </source>
</evidence>
<dbReference type="FunFam" id="3.10.250.10:FF:000027">
    <property type="entry name" value="Transmembrane serine protease 2"/>
    <property type="match status" value="1"/>
</dbReference>
<dbReference type="UCSC" id="uc008adm.1">
    <property type="organism name" value="mouse"/>
</dbReference>
<evidence type="ECO:0008006" key="22">
    <source>
        <dbReference type="Google" id="ProtNLM"/>
    </source>
</evidence>
<dbReference type="InterPro" id="IPR036772">
    <property type="entry name" value="SRCR-like_dom_sf"/>
</dbReference>
<feature type="domain" description="SRCR" evidence="19">
    <location>
        <begin position="157"/>
        <end position="188"/>
    </location>
</feature>
<gene>
    <name evidence="21" type="primary">Tmprss2</name>
</gene>
<dbReference type="InterPro" id="IPR023415">
    <property type="entry name" value="LDLR_class-A_CS"/>
</dbReference>
<evidence type="ECO:0000256" key="2">
    <source>
        <dbReference type="ARBA" id="ARBA00004613"/>
    </source>
</evidence>
<dbReference type="PANTHER" id="PTHR24252:SF30">
    <property type="entry name" value="TRANSMEMBRANE SERINE PROTEASE 2"/>
    <property type="match status" value="1"/>
</dbReference>
<dbReference type="MGI" id="MGI:1354381">
    <property type="gene designation" value="Tmprss2"/>
</dbReference>
<keyword evidence="14" id="KW-0325">Glycoprotein</keyword>
<keyword evidence="12" id="KW-0865">Zymogen</keyword>
<reference evidence="20" key="4">
    <citation type="journal article" date="2001" name="Nature">
        <title>Functional annotation of a full-length mouse cDNA collection.</title>
        <authorList>
            <consortium name="The RIKEN Genome Exploration Research Group Phase II Team and the FANTOM Consortium"/>
        </authorList>
    </citation>
    <scope>NUCLEOTIDE SEQUENCE</scope>
    <source>
        <strain evidence="20">C57BL/6J</strain>
        <tissue evidence="20">Head</tissue>
    </source>
</reference>
<evidence type="ECO:0000256" key="10">
    <source>
        <dbReference type="ARBA" id="ARBA00022989"/>
    </source>
</evidence>
<dbReference type="GO" id="GO:0005576">
    <property type="term" value="C:extracellular region"/>
    <property type="evidence" value="ECO:0007669"/>
    <property type="project" value="UniProtKB-SubCell"/>
</dbReference>
<organism evidence="20">
    <name type="scientific">Mus musculus</name>
    <name type="common">Mouse</name>
    <dbReference type="NCBI Taxonomy" id="10090"/>
    <lineage>
        <taxon>Eukaryota</taxon>
        <taxon>Metazoa</taxon>
        <taxon>Chordata</taxon>
        <taxon>Craniata</taxon>
        <taxon>Vertebrata</taxon>
        <taxon>Euteleostomi</taxon>
        <taxon>Mammalia</taxon>
        <taxon>Eutheria</taxon>
        <taxon>Euarchontoglires</taxon>
        <taxon>Glires</taxon>
        <taxon>Rodentia</taxon>
        <taxon>Myomorpha</taxon>
        <taxon>Muroidea</taxon>
        <taxon>Muridae</taxon>
        <taxon>Murinae</taxon>
        <taxon>Mus</taxon>
        <taxon>Mus</taxon>
    </lineage>
</organism>
<evidence type="ECO:0000256" key="11">
    <source>
        <dbReference type="ARBA" id="ARBA00023136"/>
    </source>
</evidence>
<evidence type="ECO:0000256" key="17">
    <source>
        <dbReference type="SAM" id="Phobius"/>
    </source>
</evidence>
<dbReference type="SMART" id="SM00202">
    <property type="entry name" value="SR"/>
    <property type="match status" value="1"/>
</dbReference>
<name>Q3TTU9_MOUSE</name>
<keyword evidence="11 17" id="KW-0472">Membrane</keyword>
<dbReference type="Gene3D" id="3.10.250.10">
    <property type="entry name" value="SRCR-like domain"/>
    <property type="match status" value="1"/>
</dbReference>
<dbReference type="MEROPS" id="S01.247"/>
<evidence type="ECO:0000256" key="15">
    <source>
        <dbReference type="PROSITE-ProRule" id="PRU00124"/>
    </source>
</evidence>
<keyword evidence="9" id="KW-0735">Signal-anchor</keyword>
<dbReference type="PROSITE" id="PS50240">
    <property type="entry name" value="TRYPSIN_DOM"/>
    <property type="match status" value="1"/>
</dbReference>
<evidence type="ECO:0000256" key="8">
    <source>
        <dbReference type="ARBA" id="ARBA00022825"/>
    </source>
</evidence>
<reference evidence="20" key="6">
    <citation type="submission" date="2004-04" db="EMBL/GenBank/DDBJ databases">
        <authorList>
            <person name="Arakawa T."/>
            <person name="Carninci P."/>
            <person name="Fukuda S."/>
            <person name="Hashizume W."/>
            <person name="Hayashida K."/>
            <person name="Hori F."/>
            <person name="Iida J."/>
            <person name="Imamura K."/>
            <person name="Imotani K."/>
            <person name="Itoh M."/>
            <person name="Kanagawa S."/>
            <person name="Kawai J."/>
            <person name="Kojima M."/>
            <person name="Konno H."/>
            <person name="Murata M."/>
            <person name="Nakamura M."/>
            <person name="Ninomiya N."/>
            <person name="Nishiyori H."/>
            <person name="Nomura K."/>
            <person name="Ohno M."/>
            <person name="Sakazume N."/>
            <person name="Sano H."/>
            <person name="Sasaki D."/>
            <person name="Shibata K."/>
            <person name="Shiraki T."/>
            <person name="Tagami M."/>
            <person name="Tagami Y."/>
            <person name="Waki K."/>
            <person name="Watahiki A."/>
            <person name="Muramatsu M."/>
            <person name="Hayashizaki Y."/>
        </authorList>
    </citation>
    <scope>NUCLEOTIDE SEQUENCE</scope>
    <source>
        <strain evidence="20">C57BL/6J</strain>
        <tissue evidence="20">Head</tissue>
    </source>
</reference>
<keyword evidence="8" id="KW-0720">Serine protease</keyword>
<evidence type="ECO:0000256" key="5">
    <source>
        <dbReference type="ARBA" id="ARBA00022670"/>
    </source>
</evidence>
<evidence type="ECO:0000259" key="19">
    <source>
        <dbReference type="PROSITE" id="PS50287"/>
    </source>
</evidence>
<reference evidence="20" key="8">
    <citation type="journal article" date="2005" name="Science">
        <title>Antisense Transcription in the Mammalian Transcriptome.</title>
        <authorList>
            <consortium name="RIKEN Genome Exploration Research Group and Genome Science Group (Genome Network Project Core Group) and the FANTOM Consortium"/>
        </authorList>
    </citation>
    <scope>NUCLEOTIDE SEQUENCE</scope>
    <source>
        <strain evidence="20">C57BL/6J</strain>
        <tissue evidence="20">Head</tissue>
    </source>
</reference>
<comment type="subcellular location">
    <subcellularLocation>
        <location evidence="1">Cell membrane</location>
        <topology evidence="1">Single-pass type II membrane protein</topology>
    </subcellularLocation>
    <subcellularLocation>
        <location evidence="2">Secreted</location>
    </subcellularLocation>
</comment>
<keyword evidence="6 17" id="KW-0812">Transmembrane</keyword>
<dbReference type="InterPro" id="IPR001190">
    <property type="entry name" value="SRCR"/>
</dbReference>
<evidence type="ECO:0000259" key="18">
    <source>
        <dbReference type="PROSITE" id="PS50240"/>
    </source>
</evidence>
<dbReference type="PROSITE" id="PS01209">
    <property type="entry name" value="LDLRA_1"/>
    <property type="match status" value="1"/>
</dbReference>
<keyword evidence="13 15" id="KW-1015">Disulfide bond</keyword>
<dbReference type="PROSITE" id="PS50068">
    <property type="entry name" value="LDLRA_2"/>
    <property type="match status" value="1"/>
</dbReference>
<evidence type="ECO:0000256" key="13">
    <source>
        <dbReference type="ARBA" id="ARBA00023157"/>
    </source>
</evidence>
<sequence length="303" mass="32900">MALNSGSPPGIGPCYENHGYQSEHICPPRPPVAPNGYNLYPAQYYPSPVPQYAPRITTQASTSVIHTHPKSSGALCTSKSKKSLCLALALGTVLTGAAVAAVLLWRFWDSNCSTSEMECGSSGTCISSSLWCDGVAHCPNGEDENRCVRLYGQSFILQVYSSQRKAWYPVCQDDWSESYGRAACKDMGYKNNFYSSQGIPDQSGATSFMKLNVSSGNVDLYKKLYHSDSCSSRMVVSLRCIECGVRSVKRQSRIVGGLNASPGDWPWQVSLHVQGVHVCGGSIITPEWIVTAAHCVEEYASIL</sequence>
<dbReference type="Pfam" id="PF00089">
    <property type="entry name" value="Trypsin"/>
    <property type="match status" value="1"/>
</dbReference>
<dbReference type="CDD" id="cd00112">
    <property type="entry name" value="LDLa"/>
    <property type="match status" value="1"/>
</dbReference>
<evidence type="ECO:0000313" key="20">
    <source>
        <dbReference type="EMBL" id="BAE36225.1"/>
    </source>
</evidence>
<proteinExistence type="evidence at transcript level"/>
<reference evidence="20" key="2">
    <citation type="journal article" date="2000" name="Genome Res.">
        <title>Normalization and subtraction of cap-trapper-selected cDNAs to prepare full-length cDNA libraries for rapid discovery of new genes.</title>
        <authorList>
            <person name="Carninci P."/>
            <person name="Shibata Y."/>
            <person name="Hayatsu N."/>
            <person name="Sugahara Y."/>
            <person name="Shibata K."/>
            <person name="Itoh M."/>
            <person name="Konno H."/>
            <person name="Okazaki Y."/>
            <person name="Muramatsu M."/>
            <person name="Hayashizaki Y."/>
        </authorList>
    </citation>
    <scope>NUCLEOTIDE SEQUENCE</scope>
    <source>
        <strain evidence="20">C57BL/6J</strain>
        <tissue evidence="20">Head</tissue>
    </source>
</reference>
<dbReference type="SMART" id="SM00192">
    <property type="entry name" value="LDLa"/>
    <property type="match status" value="1"/>
</dbReference>
<protein>
    <recommendedName>
        <fullName evidence="22">Transmembrane protease serine 2</fullName>
    </recommendedName>
</protein>
<keyword evidence="5" id="KW-0645">Protease</keyword>
<evidence type="ECO:0000256" key="12">
    <source>
        <dbReference type="ARBA" id="ARBA00023145"/>
    </source>
</evidence>
<keyword evidence="10 17" id="KW-1133">Transmembrane helix</keyword>
<evidence type="ECO:0000256" key="9">
    <source>
        <dbReference type="ARBA" id="ARBA00022968"/>
    </source>
</evidence>
<feature type="transmembrane region" description="Helical" evidence="17">
    <location>
        <begin position="84"/>
        <end position="108"/>
    </location>
</feature>
<dbReference type="Pfam" id="PF15494">
    <property type="entry name" value="SRCR_2"/>
    <property type="match status" value="1"/>
</dbReference>
<reference evidence="20" key="7">
    <citation type="journal article" date="2005" name="Science">
        <title>The Transcriptional Landscape of the Mammalian Genome.</title>
        <authorList>
            <consortium name="The FANTOM Consortium"/>
            <consortium name="Riken Genome Exploration Research Group and Genome Science Group (Genome Network Project Core Group)"/>
        </authorList>
    </citation>
    <scope>NUCLEOTIDE SEQUENCE</scope>
    <source>
        <strain evidence="20">C57BL/6J</strain>
        <tissue evidence="20">Head</tissue>
    </source>
</reference>
<dbReference type="Gene3D" id="2.40.10.10">
    <property type="entry name" value="Trypsin-like serine proteases"/>
    <property type="match status" value="2"/>
</dbReference>
<feature type="domain" description="Peptidase S1" evidence="18">
    <location>
        <begin position="254"/>
        <end position="303"/>
    </location>
</feature>
<accession>Q3TTU9</accession>
<dbReference type="EMBL" id="AK161173">
    <property type="protein sequence ID" value="BAE36225.1"/>
    <property type="molecule type" value="mRNA"/>
</dbReference>
<dbReference type="AGR" id="MGI:1354381"/>
<dbReference type="SUPFAM" id="SSF57424">
    <property type="entry name" value="LDL receptor-like module"/>
    <property type="match status" value="1"/>
</dbReference>
<dbReference type="InterPro" id="IPR018114">
    <property type="entry name" value="TRYPSIN_HIS"/>
</dbReference>
<dbReference type="Gene3D" id="4.10.400.10">
    <property type="entry name" value="Low-density Lipoprotein Receptor"/>
    <property type="match status" value="1"/>
</dbReference>
<reference evidence="20" key="5">
    <citation type="journal article" date="2002" name="Nature">
        <title>Analysis of the mouse transcriptome based on functional annotation of 60,770 full-length cDNAs.</title>
        <authorList>
            <consortium name="The FANTOM Consortium and the RIKEN Genome Exploration Research Group Phase I and II Team"/>
        </authorList>
    </citation>
    <scope>NUCLEOTIDE SEQUENCE</scope>
    <source>
        <strain evidence="20">C57BL/6J</strain>
        <tissue evidence="20">Head</tissue>
    </source>
</reference>